<feature type="compositionally biased region" description="Polar residues" evidence="1">
    <location>
        <begin position="15"/>
        <end position="34"/>
    </location>
</feature>
<gene>
    <name evidence="2" type="ORF">LTR69_003362</name>
    <name evidence="3" type="ORF">PV11_03225</name>
</gene>
<organism evidence="3 4">
    <name type="scientific">Exophiala sideris</name>
    <dbReference type="NCBI Taxonomy" id="1016849"/>
    <lineage>
        <taxon>Eukaryota</taxon>
        <taxon>Fungi</taxon>
        <taxon>Dikarya</taxon>
        <taxon>Ascomycota</taxon>
        <taxon>Pezizomycotina</taxon>
        <taxon>Eurotiomycetes</taxon>
        <taxon>Chaetothyriomycetidae</taxon>
        <taxon>Chaetothyriales</taxon>
        <taxon>Herpotrichiellaceae</taxon>
        <taxon>Exophiala</taxon>
    </lineage>
</organism>
<accession>A0A0D1WG01</accession>
<evidence type="ECO:0000313" key="3">
    <source>
        <dbReference type="EMBL" id="KIV87695.1"/>
    </source>
</evidence>
<keyword evidence="5" id="KW-1185">Reference proteome</keyword>
<dbReference type="Proteomes" id="UP000053599">
    <property type="component" value="Unassembled WGS sequence"/>
</dbReference>
<evidence type="ECO:0000313" key="2">
    <source>
        <dbReference type="EMBL" id="KAK5065812.1"/>
    </source>
</evidence>
<name>A0A0D1WG01_9EURO</name>
<reference evidence="2 5" key="2">
    <citation type="submission" date="2023-08" db="EMBL/GenBank/DDBJ databases">
        <title>Black Yeasts Isolated from many extreme environments.</title>
        <authorList>
            <person name="Coleine C."/>
            <person name="Stajich J.E."/>
            <person name="Selbmann L."/>
        </authorList>
    </citation>
    <scope>NUCLEOTIDE SEQUENCE [LARGE SCALE GENOMIC DNA]</scope>
    <source>
        <strain evidence="2 5">CCFEE 6328</strain>
    </source>
</reference>
<dbReference type="Proteomes" id="UP001345691">
    <property type="component" value="Unassembled WGS sequence"/>
</dbReference>
<dbReference type="EMBL" id="JAVRRF010000005">
    <property type="protein sequence ID" value="KAK5065812.1"/>
    <property type="molecule type" value="Genomic_DNA"/>
</dbReference>
<evidence type="ECO:0000256" key="1">
    <source>
        <dbReference type="SAM" id="MobiDB-lite"/>
    </source>
</evidence>
<proteinExistence type="predicted"/>
<dbReference type="OrthoDB" id="2872121at2759"/>
<dbReference type="AlphaFoldDB" id="A0A0D1WG01"/>
<sequence>MENIIKEGEQFAEGQDSTAGSTIEKNASSLQDTQGATSTGSSSGGFMGNLEQNAGDAYVNQGVNSVLNKEGVPTAMDGAIDGVVDTEANKFEKDL</sequence>
<feature type="region of interest" description="Disordered" evidence="1">
    <location>
        <begin position="1"/>
        <end position="52"/>
    </location>
</feature>
<protein>
    <submittedName>
        <fullName evidence="3">Uncharacterized protein</fullName>
    </submittedName>
</protein>
<dbReference type="HOGENOM" id="CLU_2250196_0_0_1"/>
<reference evidence="3 4" key="1">
    <citation type="submission" date="2015-01" db="EMBL/GenBank/DDBJ databases">
        <title>The Genome Sequence of Exophiala sideris CBS121828.</title>
        <authorList>
            <consortium name="The Broad Institute Genomics Platform"/>
            <person name="Cuomo C."/>
            <person name="de Hoog S."/>
            <person name="Gorbushina A."/>
            <person name="Stielow B."/>
            <person name="Teixiera M."/>
            <person name="Abouelleil A."/>
            <person name="Chapman S.B."/>
            <person name="Priest M."/>
            <person name="Young S.K."/>
            <person name="Wortman J."/>
            <person name="Nusbaum C."/>
            <person name="Birren B."/>
        </authorList>
    </citation>
    <scope>NUCLEOTIDE SEQUENCE [LARGE SCALE GENOMIC DNA]</scope>
    <source>
        <strain evidence="3 4">CBS 121828</strain>
    </source>
</reference>
<evidence type="ECO:0000313" key="5">
    <source>
        <dbReference type="Proteomes" id="UP001345691"/>
    </source>
</evidence>
<evidence type="ECO:0000313" key="4">
    <source>
        <dbReference type="Proteomes" id="UP000053599"/>
    </source>
</evidence>
<dbReference type="EMBL" id="KN846951">
    <property type="protein sequence ID" value="KIV87695.1"/>
    <property type="molecule type" value="Genomic_DNA"/>
</dbReference>